<evidence type="ECO:0000256" key="1">
    <source>
        <dbReference type="SAM" id="Coils"/>
    </source>
</evidence>
<evidence type="ECO:0000313" key="2">
    <source>
        <dbReference type="EMBL" id="CAH3183748.1"/>
    </source>
</evidence>
<comment type="caution">
    <text evidence="2">The sequence shown here is derived from an EMBL/GenBank/DDBJ whole genome shotgun (WGS) entry which is preliminary data.</text>
</comment>
<sequence length="1297" mass="153397">MSNQSTDAFQGSQPFITDKQFQNLSLDEIRHIIEEEKEELKKDYKELGERRKLIKQYKKLKEAREKVKKGIDIKKVSSKKKAPSEKKKIKSFDEYFEECIKHRQIPKDTPPYFREALERAILEYDQGLEKEKSAFEDFAVKYIIKGIPGFSPLEYFRQIYKNLKDFFTYHRNIKFKMILVCLMEKQKIEKDKGVVGLEEDKAYFTSGTLINIISTDVDKLIELSINTIEGGIEAYQQNGSAWYFKEVYKLEIHIVEYNPTKGSSCIPLPDWISNKKAIVNIKNKDEKCFLWCILRYLHPKEVHEERLTDLKKYEFSLNTKGITFPMKLKDITKFEKLNPSLSGINVFSVNESKKFYPLRMAERDCLNTIDLFLYEEDGVSHYSLIKNFTRLIKTQKTASKNGTIFICKKCFTHFTKDELLQKHIIHCSNNETVCVNMPKENTMLGFKNYYKQLPIPFVVYADFECFTKPMNTCSPNPKESYNYNYQKHEPSGFCFYIKGVVDTIFEPIIYTKTKDSDDVAKIFVEKLEKVTNKIYNDFYRRPIPLRLTRAEQKSFDEAETCHICKKELLTDKVRDHCHFTGQYRGAAHNSCNLQCRKPMILPVIFHNLQGYDAHLFIIVGRICELNCIPSTEEIYISFSKKIKVDEYRSRRNGETIPLHFEIRFIDSFKFLQTSLANLVGNLQPDDFHNTKQVFKENVKLLTRKGVYPYDYVSSFEKLFETQLPPKEEFYSKLNDEDITDDDYQHAINVWNTFECKSIRDYHNLYFKSDVLLLSDVFENFRKTCLKHYNLDPAHYYTSPGLAWDACLKETGQELQLLHDYDMLMMFEKGIRGGISQISKRYAEANNKYMKGYNPDEESSYIQYLDANNLYGWAMSQQLPTHGFKWMRNLTKESLMEILEKANHSMSNRGRKGYIFEVDLEYPKKLWDTHNDYPLAPEKMIVNGVEKLICHFKPRKNYVVHYRNLRQYLEMGMRITAVHRGISFYQSSWMEPYIRKNTELRKTAANSFEKDFFKLMNNSVFGKTIENLRKRQNIFLIDNRKKAVKLTSRPNFDRAKIFDKNLIAVDMKKTEVYFNKPVYVGQAILDLSKTLMFDFHYNYIKKKYKDKAELLFTDTDSLMFQIYTDDFYKDISHDILTKFDTSDYPPDHPSGIPTGVNKKVIGMFKDEVAGKQITCFVGLRPKLYSFRIEEDKEVRKCKGIKKNVVKKKLDFDDYVQCLFLDKKQMRKMKIIRSENHDIYSKEVNKIALSNEDDKREVLLGKVKTIALSEYYDRLHFRKKSIYQRKYHYEKKVNQVSKK</sequence>
<keyword evidence="1" id="KW-0175">Coiled coil</keyword>
<dbReference type="SUPFAM" id="SSF54060">
    <property type="entry name" value="His-Me finger endonucleases"/>
    <property type="match status" value="1"/>
</dbReference>
<dbReference type="SUPFAM" id="SSF53098">
    <property type="entry name" value="Ribonuclease H-like"/>
    <property type="match status" value="1"/>
</dbReference>
<dbReference type="InterPro" id="IPR012337">
    <property type="entry name" value="RNaseH-like_sf"/>
</dbReference>
<name>A0ABN8RYX3_9CNID</name>
<dbReference type="Proteomes" id="UP001159405">
    <property type="component" value="Unassembled WGS sequence"/>
</dbReference>
<gene>
    <name evidence="2" type="ORF">PLOB_00029097</name>
</gene>
<evidence type="ECO:0000313" key="3">
    <source>
        <dbReference type="Proteomes" id="UP001159405"/>
    </source>
</evidence>
<dbReference type="Gene3D" id="3.40.1800.10">
    <property type="entry name" value="His-Me finger endonucleases"/>
    <property type="match status" value="1"/>
</dbReference>
<protein>
    <recommendedName>
        <fullName evidence="4">DNA-directed DNA polymerase</fullName>
    </recommendedName>
</protein>
<evidence type="ECO:0008006" key="4">
    <source>
        <dbReference type="Google" id="ProtNLM"/>
    </source>
</evidence>
<dbReference type="SUPFAM" id="SSF56672">
    <property type="entry name" value="DNA/RNA polymerases"/>
    <property type="match status" value="1"/>
</dbReference>
<accession>A0ABN8RYX3</accession>
<dbReference type="EMBL" id="CALNXK010000363">
    <property type="protein sequence ID" value="CAH3183748.1"/>
    <property type="molecule type" value="Genomic_DNA"/>
</dbReference>
<organism evidence="2 3">
    <name type="scientific">Porites lobata</name>
    <dbReference type="NCBI Taxonomy" id="104759"/>
    <lineage>
        <taxon>Eukaryota</taxon>
        <taxon>Metazoa</taxon>
        <taxon>Cnidaria</taxon>
        <taxon>Anthozoa</taxon>
        <taxon>Hexacorallia</taxon>
        <taxon>Scleractinia</taxon>
        <taxon>Fungiina</taxon>
        <taxon>Poritidae</taxon>
        <taxon>Porites</taxon>
    </lineage>
</organism>
<dbReference type="InterPro" id="IPR044925">
    <property type="entry name" value="His-Me_finger_sf"/>
</dbReference>
<keyword evidence="3" id="KW-1185">Reference proteome</keyword>
<dbReference type="InterPro" id="IPR038563">
    <property type="entry name" value="Endonuclease_7_sf"/>
</dbReference>
<reference evidence="2 3" key="1">
    <citation type="submission" date="2022-05" db="EMBL/GenBank/DDBJ databases">
        <authorList>
            <consortium name="Genoscope - CEA"/>
            <person name="William W."/>
        </authorList>
    </citation>
    <scope>NUCLEOTIDE SEQUENCE [LARGE SCALE GENOMIC DNA]</scope>
</reference>
<dbReference type="PANTHER" id="PTHR31511:SF12">
    <property type="entry name" value="RHO TERMINATION FACTOR N-TERMINAL DOMAIN-CONTAINING PROTEIN"/>
    <property type="match status" value="1"/>
</dbReference>
<proteinExistence type="predicted"/>
<feature type="coiled-coil region" evidence="1">
    <location>
        <begin position="26"/>
        <end position="70"/>
    </location>
</feature>
<dbReference type="PANTHER" id="PTHR31511">
    <property type="entry name" value="PROTEIN CBG23764"/>
    <property type="match status" value="1"/>
</dbReference>
<dbReference type="InterPro" id="IPR043502">
    <property type="entry name" value="DNA/RNA_pol_sf"/>
</dbReference>